<evidence type="ECO:0000313" key="1">
    <source>
        <dbReference type="EMBL" id="TCP44754.1"/>
    </source>
</evidence>
<reference evidence="1 2" key="1">
    <citation type="submission" date="2019-03" db="EMBL/GenBank/DDBJ databases">
        <title>Genomic Encyclopedia of Type Strains, Phase IV (KMG-IV): sequencing the most valuable type-strain genomes for metagenomic binning, comparative biology and taxonomic classification.</title>
        <authorList>
            <person name="Goeker M."/>
        </authorList>
    </citation>
    <scope>NUCLEOTIDE SEQUENCE [LARGE SCALE GENOMIC DNA]</scope>
    <source>
        <strain evidence="1 2">DSM 45765</strain>
    </source>
</reference>
<dbReference type="SUPFAM" id="SSF55961">
    <property type="entry name" value="Bet v1-like"/>
    <property type="match status" value="1"/>
</dbReference>
<evidence type="ECO:0008006" key="3">
    <source>
        <dbReference type="Google" id="ProtNLM"/>
    </source>
</evidence>
<protein>
    <recommendedName>
        <fullName evidence="3">Polyketide cyclase/dehydrase/lipid transport protein</fullName>
    </recommendedName>
</protein>
<organism evidence="1 2">
    <name type="scientific">Tamaricihabitans halophyticus</name>
    <dbReference type="NCBI Taxonomy" id="1262583"/>
    <lineage>
        <taxon>Bacteria</taxon>
        <taxon>Bacillati</taxon>
        <taxon>Actinomycetota</taxon>
        <taxon>Actinomycetes</taxon>
        <taxon>Pseudonocardiales</taxon>
        <taxon>Pseudonocardiaceae</taxon>
        <taxon>Tamaricihabitans</taxon>
    </lineage>
</organism>
<dbReference type="InterPro" id="IPR023393">
    <property type="entry name" value="START-like_dom_sf"/>
</dbReference>
<gene>
    <name evidence="1" type="ORF">EV191_11939</name>
</gene>
<keyword evidence="2" id="KW-1185">Reference proteome</keyword>
<proteinExistence type="predicted"/>
<evidence type="ECO:0000313" key="2">
    <source>
        <dbReference type="Proteomes" id="UP000294911"/>
    </source>
</evidence>
<dbReference type="AlphaFoldDB" id="A0A4R2Q9F3"/>
<dbReference type="EMBL" id="SLXQ01000019">
    <property type="protein sequence ID" value="TCP44754.1"/>
    <property type="molecule type" value="Genomic_DNA"/>
</dbReference>
<dbReference type="Proteomes" id="UP000294911">
    <property type="component" value="Unassembled WGS sequence"/>
</dbReference>
<dbReference type="RefSeq" id="WP_243659249.1">
    <property type="nucleotide sequence ID" value="NZ_SLXQ01000019.1"/>
</dbReference>
<sequence length="175" mass="19571">MLGDQLNRYRFTATWVVPVDPGTVFGALVDIGTYPTWWADVRSVTAIDSNTAELVCRSVLPYQLVLRATRAEQDEHGGRLRLALSGDLEGYIGCELDVFEHRDRRRPARHGARTRLSIAQEVVVRKQLLRRVAPIARPLLRANHTAMMRRGQRGFRRHLRGPAQTFAGSGGGADS</sequence>
<dbReference type="Gene3D" id="3.30.530.20">
    <property type="match status" value="1"/>
</dbReference>
<name>A0A4R2Q9F3_9PSEU</name>
<comment type="caution">
    <text evidence="1">The sequence shown here is derived from an EMBL/GenBank/DDBJ whole genome shotgun (WGS) entry which is preliminary data.</text>
</comment>
<accession>A0A4R2Q9F3</accession>